<dbReference type="EMBL" id="BSYO01000003">
    <property type="protein sequence ID" value="GMH01627.1"/>
    <property type="molecule type" value="Genomic_DNA"/>
</dbReference>
<sequence length="394" mass="42343">MAPPFSHPAFVLVIFKLFLLHVLAKHVYEGGYTVTTVLDGNKLDINPYSVAPRAGVSHDLLLLDSSNSAFFTISLPISQDSVTKFSGSGVAGFSDGESDTATFNKPKSFAVDSKGNVYVADRNNLAIRKISNSGVTTIAGGNSDKPGRSDGSGQNASFSGDFDLTYIPDMCALLISDHGNKLVRQINLKPEDCRSSSRSAVGNAAIWGLGLGISCLVGAIIGFAVRPYIIPFGNSNLPNISDTWNRFLMKLGRLVPMLFLELKSGVASSTLLTVLRKLLLLIVSNLSLLFSFNRVRSVVVQTNHVSLLDSECLSSLGCEKPPALVDPLTDLMGFDGGSDTSNVIIKEENKARSENGSPDHSRRVDDLIRANMVNFIGDSSLDQASRSSNLVRRR</sequence>
<keyword evidence="1" id="KW-0677">Repeat</keyword>
<feature type="signal peptide" evidence="3">
    <location>
        <begin position="1"/>
        <end position="24"/>
    </location>
</feature>
<dbReference type="Gene3D" id="2.120.10.30">
    <property type="entry name" value="TolB, C-terminal domain"/>
    <property type="match status" value="1"/>
</dbReference>
<keyword evidence="2" id="KW-0472">Membrane</keyword>
<feature type="chain" id="PRO_5042145731" description="NHL repeat-containing protein" evidence="3">
    <location>
        <begin position="25"/>
        <end position="394"/>
    </location>
</feature>
<dbReference type="InterPro" id="IPR011042">
    <property type="entry name" value="6-blade_b-propeller_TolB-like"/>
</dbReference>
<keyword evidence="2" id="KW-0812">Transmembrane</keyword>
<evidence type="ECO:0000256" key="3">
    <source>
        <dbReference type="SAM" id="SignalP"/>
    </source>
</evidence>
<dbReference type="PANTHER" id="PTHR13833">
    <property type="match status" value="1"/>
</dbReference>
<evidence type="ECO:0000256" key="2">
    <source>
        <dbReference type="SAM" id="Phobius"/>
    </source>
</evidence>
<dbReference type="PANTHER" id="PTHR13833:SF71">
    <property type="entry name" value="NHL DOMAIN-CONTAINING PROTEIN"/>
    <property type="match status" value="1"/>
</dbReference>
<dbReference type="InterPro" id="IPR001258">
    <property type="entry name" value="NHL_repeat"/>
</dbReference>
<keyword evidence="5" id="KW-1185">Reference proteome</keyword>
<keyword evidence="2" id="KW-1133">Transmembrane helix</keyword>
<accession>A0AAD3RZN0</accession>
<organism evidence="4 5">
    <name type="scientific">Nepenthes gracilis</name>
    <name type="common">Slender pitcher plant</name>
    <dbReference type="NCBI Taxonomy" id="150966"/>
    <lineage>
        <taxon>Eukaryota</taxon>
        <taxon>Viridiplantae</taxon>
        <taxon>Streptophyta</taxon>
        <taxon>Embryophyta</taxon>
        <taxon>Tracheophyta</taxon>
        <taxon>Spermatophyta</taxon>
        <taxon>Magnoliopsida</taxon>
        <taxon>eudicotyledons</taxon>
        <taxon>Gunneridae</taxon>
        <taxon>Pentapetalae</taxon>
        <taxon>Caryophyllales</taxon>
        <taxon>Nepenthaceae</taxon>
        <taxon>Nepenthes</taxon>
    </lineage>
</organism>
<dbReference type="AlphaFoldDB" id="A0AAD3RZN0"/>
<keyword evidence="3" id="KW-0732">Signal</keyword>
<evidence type="ECO:0000256" key="1">
    <source>
        <dbReference type="ARBA" id="ARBA00022737"/>
    </source>
</evidence>
<dbReference type="Proteomes" id="UP001279734">
    <property type="component" value="Unassembled WGS sequence"/>
</dbReference>
<comment type="caution">
    <text evidence="4">The sequence shown here is derived from an EMBL/GenBank/DDBJ whole genome shotgun (WGS) entry which is preliminary data.</text>
</comment>
<evidence type="ECO:0000313" key="4">
    <source>
        <dbReference type="EMBL" id="GMH01627.1"/>
    </source>
</evidence>
<dbReference type="SUPFAM" id="SSF63825">
    <property type="entry name" value="YWTD domain"/>
    <property type="match status" value="1"/>
</dbReference>
<dbReference type="Pfam" id="PF01436">
    <property type="entry name" value="NHL"/>
    <property type="match status" value="1"/>
</dbReference>
<proteinExistence type="predicted"/>
<evidence type="ECO:0000313" key="5">
    <source>
        <dbReference type="Proteomes" id="UP001279734"/>
    </source>
</evidence>
<gene>
    <name evidence="4" type="ORF">Nepgr_003466</name>
</gene>
<name>A0AAD3RZN0_NEPGR</name>
<evidence type="ECO:0008006" key="6">
    <source>
        <dbReference type="Google" id="ProtNLM"/>
    </source>
</evidence>
<reference evidence="4" key="1">
    <citation type="submission" date="2023-05" db="EMBL/GenBank/DDBJ databases">
        <title>Nepenthes gracilis genome sequencing.</title>
        <authorList>
            <person name="Fukushima K."/>
        </authorList>
    </citation>
    <scope>NUCLEOTIDE SEQUENCE</scope>
    <source>
        <strain evidence="4">SING2019-196</strain>
    </source>
</reference>
<feature type="transmembrane region" description="Helical" evidence="2">
    <location>
        <begin position="204"/>
        <end position="225"/>
    </location>
</feature>
<protein>
    <recommendedName>
        <fullName evidence="6">NHL repeat-containing protein</fullName>
    </recommendedName>
</protein>